<evidence type="ECO:0000256" key="6">
    <source>
        <dbReference type="ARBA" id="ARBA00072096"/>
    </source>
</evidence>
<dbReference type="Gene3D" id="3.90.190.10">
    <property type="entry name" value="Protein tyrosine phosphatase superfamily"/>
    <property type="match status" value="1"/>
</dbReference>
<evidence type="ECO:0000259" key="9">
    <source>
        <dbReference type="PROSITE" id="PS50056"/>
    </source>
</evidence>
<feature type="region of interest" description="Disordered" evidence="7">
    <location>
        <begin position="341"/>
        <end position="437"/>
    </location>
</feature>
<evidence type="ECO:0000256" key="5">
    <source>
        <dbReference type="ARBA" id="ARBA00060867"/>
    </source>
</evidence>
<dbReference type="PROSITE" id="PS50056">
    <property type="entry name" value="TYR_PHOSPHATASE_2"/>
    <property type="match status" value="1"/>
</dbReference>
<protein>
    <recommendedName>
        <fullName evidence="6">Protein tyrosine phosphatase domain-containing protein 1</fullName>
    </recommendedName>
</protein>
<dbReference type="PANTHER" id="PTHR23339">
    <property type="entry name" value="TYROSINE SPECIFIC PROTEIN PHOSPHATASE AND DUAL SPECIFICITY PROTEIN PHOSPHATASE"/>
    <property type="match status" value="1"/>
</dbReference>
<dbReference type="InterPro" id="IPR016130">
    <property type="entry name" value="Tyr_Pase_AS"/>
</dbReference>
<dbReference type="InterPro" id="IPR020422">
    <property type="entry name" value="TYR_PHOSPHATASE_DUAL_dom"/>
</dbReference>
<dbReference type="InterPro" id="IPR049573">
    <property type="entry name" value="PTPDC1_PTP"/>
</dbReference>
<sequence length="664" mass="73738">MPTRYFNDGPLEEVPILAVQRQTLKVTQGLFIMCPQVLDPRPIYSQTRENLIRAVPPHLICSLTCKGRDCRYEGPAGWRSDQQAIQGIYSSWVTDAILAMARPSTRLIREYHIIEQFKQCNIKSIVNAQMPQEHAYCGDPLETESGFSYLPQTFMDSGVYFFNFGLPDFGVASVMRILDVVKVMAFALREGKVAVHCHAGLGRTGVLIACYLLYATRITPEEAICFVRIRRPGSIQTLSQINIVMDFAKFLNSIRVVYSNVAPPGLPKFTLPQYLTRQKHLLHGNEGRTLRHIPKVVGVVCKRLVQLMMRRKSCMMARAELQKESNSQALTKVIRTALLKGGATSNGPVPPDPDGYLEAASNHQSSHPVANKRLLESQRSLSESSLHNAPLKEKTKLQDTGSQLRDLSGRFGSGPMSFGPAVSEVGTADPSLPRRPGQTCAALRLDEDRVTDQGLVDLHSGNLTSEVLKTERSTCQSAKQSTGRTPAHITLIALALTEQESLDPSQEKKVHELQLLLNKEEAAWGRLSAETSPRILSAILWQWLDHLKEPVLSVADTVLLLSKPTGWQALRTLQKSQAETIICILECISKLTDLTADVEDAIFLRLIRACTQCLEMEAKNFSGLFCCFRLVTHEMREHGLSARGKTRTHDPASGTVTIFSSKKS</sequence>
<feature type="domain" description="Tyrosine-protein phosphatase" evidence="8">
    <location>
        <begin position="89"/>
        <end position="253"/>
    </location>
</feature>
<comment type="function">
    <text evidence="4">May play roles in cilia formation and/or maintenance.</text>
</comment>
<dbReference type="InterPro" id="IPR000340">
    <property type="entry name" value="Dual-sp_phosphatase_cat-dom"/>
</dbReference>
<dbReference type="Proteomes" id="UP001066276">
    <property type="component" value="Chromosome 4_2"/>
</dbReference>
<proteinExistence type="inferred from homology"/>
<dbReference type="EMBL" id="JANPWB010000008">
    <property type="protein sequence ID" value="KAJ1162450.1"/>
    <property type="molecule type" value="Genomic_DNA"/>
</dbReference>
<comment type="caution">
    <text evidence="10">The sequence shown here is derived from an EMBL/GenBank/DDBJ whole genome shotgun (WGS) entry which is preliminary data.</text>
</comment>
<dbReference type="GO" id="GO:0004725">
    <property type="term" value="F:protein tyrosine phosphatase activity"/>
    <property type="evidence" value="ECO:0007669"/>
    <property type="project" value="InterPro"/>
</dbReference>
<dbReference type="Pfam" id="PF00782">
    <property type="entry name" value="DSPc"/>
    <property type="match status" value="1"/>
</dbReference>
<dbReference type="InterPro" id="IPR029021">
    <property type="entry name" value="Prot-tyrosine_phosphatase-like"/>
</dbReference>
<evidence type="ECO:0000256" key="1">
    <source>
        <dbReference type="ARBA" id="ARBA00022794"/>
    </source>
</evidence>
<reference evidence="10" key="1">
    <citation type="journal article" date="2022" name="bioRxiv">
        <title>Sequencing and chromosome-scale assembly of the giantPleurodeles waltlgenome.</title>
        <authorList>
            <person name="Brown T."/>
            <person name="Elewa A."/>
            <person name="Iarovenko S."/>
            <person name="Subramanian E."/>
            <person name="Araus A.J."/>
            <person name="Petzold A."/>
            <person name="Susuki M."/>
            <person name="Suzuki K.-i.T."/>
            <person name="Hayashi T."/>
            <person name="Toyoda A."/>
            <person name="Oliveira C."/>
            <person name="Osipova E."/>
            <person name="Leigh N.D."/>
            <person name="Simon A."/>
            <person name="Yun M.H."/>
        </authorList>
    </citation>
    <scope>NUCLEOTIDE SEQUENCE</scope>
    <source>
        <strain evidence="10">20211129_DDA</strain>
        <tissue evidence="10">Liver</tissue>
    </source>
</reference>
<name>A0AAV7SE70_PLEWA</name>
<dbReference type="PROSITE" id="PS50054">
    <property type="entry name" value="TYR_PHOSPHATASE_DUAL"/>
    <property type="match status" value="1"/>
</dbReference>
<dbReference type="FunFam" id="3.90.190.10:FF:000027">
    <property type="entry name" value="Protein tyrosine phosphatase domain containing 1"/>
    <property type="match status" value="1"/>
</dbReference>
<evidence type="ECO:0000256" key="3">
    <source>
        <dbReference type="ARBA" id="ARBA00022912"/>
    </source>
</evidence>
<feature type="domain" description="Tyrosine specific protein phosphatases" evidence="9">
    <location>
        <begin position="175"/>
        <end position="242"/>
    </location>
</feature>
<gene>
    <name evidence="10" type="ORF">NDU88_002918</name>
</gene>
<dbReference type="CDD" id="cd14506">
    <property type="entry name" value="PTP_PTPDC1"/>
    <property type="match status" value="1"/>
</dbReference>
<organism evidence="10 11">
    <name type="scientific">Pleurodeles waltl</name>
    <name type="common">Iberian ribbed newt</name>
    <dbReference type="NCBI Taxonomy" id="8319"/>
    <lineage>
        <taxon>Eukaryota</taxon>
        <taxon>Metazoa</taxon>
        <taxon>Chordata</taxon>
        <taxon>Craniata</taxon>
        <taxon>Vertebrata</taxon>
        <taxon>Euteleostomi</taxon>
        <taxon>Amphibia</taxon>
        <taxon>Batrachia</taxon>
        <taxon>Caudata</taxon>
        <taxon>Salamandroidea</taxon>
        <taxon>Salamandridae</taxon>
        <taxon>Pleurodelinae</taxon>
        <taxon>Pleurodeles</taxon>
    </lineage>
</organism>
<feature type="compositionally biased region" description="Low complexity" evidence="7">
    <location>
        <begin position="377"/>
        <end position="386"/>
    </location>
</feature>
<evidence type="ECO:0000259" key="8">
    <source>
        <dbReference type="PROSITE" id="PS50054"/>
    </source>
</evidence>
<accession>A0AAV7SE70</accession>
<feature type="compositionally biased region" description="Polar residues" evidence="7">
    <location>
        <begin position="654"/>
        <end position="664"/>
    </location>
</feature>
<keyword evidence="11" id="KW-1185">Reference proteome</keyword>
<feature type="region of interest" description="Disordered" evidence="7">
    <location>
        <begin position="641"/>
        <end position="664"/>
    </location>
</feature>
<dbReference type="PROSITE" id="PS00383">
    <property type="entry name" value="TYR_PHOSPHATASE_1"/>
    <property type="match status" value="1"/>
</dbReference>
<dbReference type="AlphaFoldDB" id="A0AAV7SE70"/>
<evidence type="ECO:0000313" key="11">
    <source>
        <dbReference type="Proteomes" id="UP001066276"/>
    </source>
</evidence>
<dbReference type="InterPro" id="IPR000387">
    <property type="entry name" value="Tyr_Pase_dom"/>
</dbReference>
<keyword evidence="3" id="KW-0904">Protein phosphatase</keyword>
<evidence type="ECO:0000313" key="10">
    <source>
        <dbReference type="EMBL" id="KAJ1162450.1"/>
    </source>
</evidence>
<evidence type="ECO:0000256" key="4">
    <source>
        <dbReference type="ARBA" id="ARBA00056295"/>
    </source>
</evidence>
<dbReference type="InterPro" id="IPR050561">
    <property type="entry name" value="PTP"/>
</dbReference>
<dbReference type="SMART" id="SM00195">
    <property type="entry name" value="DSPc"/>
    <property type="match status" value="1"/>
</dbReference>
<dbReference type="SUPFAM" id="SSF52799">
    <property type="entry name" value="(Phosphotyrosine protein) phosphatases II"/>
    <property type="match status" value="1"/>
</dbReference>
<comment type="similarity">
    <text evidence="5">Belongs to the protein-tyrosine phosphatase family. Non-receptor class PTPDC1 subfamily.</text>
</comment>
<dbReference type="SMART" id="SM00404">
    <property type="entry name" value="PTPc_motif"/>
    <property type="match status" value="1"/>
</dbReference>
<dbReference type="GO" id="GO:0060271">
    <property type="term" value="P:cilium assembly"/>
    <property type="evidence" value="ECO:0007669"/>
    <property type="project" value="InterPro"/>
</dbReference>
<dbReference type="InterPro" id="IPR003595">
    <property type="entry name" value="Tyr_Pase_cat"/>
</dbReference>
<keyword evidence="2" id="KW-0378">Hydrolase</keyword>
<evidence type="ECO:0000256" key="7">
    <source>
        <dbReference type="SAM" id="MobiDB-lite"/>
    </source>
</evidence>
<keyword evidence="1" id="KW-0970">Cilium biogenesis/degradation</keyword>
<evidence type="ECO:0000256" key="2">
    <source>
        <dbReference type="ARBA" id="ARBA00022801"/>
    </source>
</evidence>